<sequence>MPLYKSSSTQDLDVVALRQSLSDFQHAEAFQSSELWIPYLKMYKLAPLLEQYRLRLGVVSCEAYELVVQHYMQATASRGTVILVHGYMDHVGLYSQLISEMLGQGWNVLCYDLPGHGLSNGDSYAIDHFSRYAEQLEGILQQSVFDKPCVMVGQSTGGAIVLAHQKLFASKQAIDPITQRILLAPLIRPVQYHAIYWKYAVLRFLLKRIRRFHSKNSHSEDFLRFIRSQDPLQKQWVAVNWVGAMLEWVDLIESSEPQSIAITLIQGTDDGTVDWQHNLAVLQRLFPDIDVELVEDGRHHLANEGLPWRQQVFDKISEVLMRL</sequence>
<dbReference type="InterPro" id="IPR022742">
    <property type="entry name" value="Hydrolase_4"/>
</dbReference>
<protein>
    <recommendedName>
        <fullName evidence="1">Serine aminopeptidase S33 domain-containing protein</fullName>
    </recommendedName>
</protein>
<dbReference type="SUPFAM" id="SSF53474">
    <property type="entry name" value="alpha/beta-Hydrolases"/>
    <property type="match status" value="1"/>
</dbReference>
<dbReference type="InterPro" id="IPR051044">
    <property type="entry name" value="MAG_DAG_Lipase"/>
</dbReference>
<reference evidence="2 3" key="1">
    <citation type="journal article" date="2008" name="Int. J. Syst. Evol. Microbiol.">
        <title>Neptunomonas japonica sp. nov., an Osedax japonicus symbiont-like bacterium isolated from sediment adjacent to sperm whale carcasses off Kagoshima, Japan.</title>
        <authorList>
            <person name="Miyazaki M."/>
            <person name="Nogi Y."/>
            <person name="Fujiwara Y."/>
            <person name="Kawato M."/>
            <person name="Kubokawa K."/>
            <person name="Horikoshi K."/>
        </authorList>
    </citation>
    <scope>NUCLEOTIDE SEQUENCE [LARGE SCALE GENOMIC DNA]</scope>
    <source>
        <strain evidence="2 3">JAMM 1380</strain>
    </source>
</reference>
<gene>
    <name evidence="2" type="ORF">NEJAP_0329</name>
</gene>
<proteinExistence type="predicted"/>
<dbReference type="EMBL" id="AP014546">
    <property type="protein sequence ID" value="BBB28287.1"/>
    <property type="molecule type" value="Genomic_DNA"/>
</dbReference>
<dbReference type="InterPro" id="IPR029058">
    <property type="entry name" value="AB_hydrolase_fold"/>
</dbReference>
<dbReference type="Gene3D" id="3.40.50.1820">
    <property type="entry name" value="alpha/beta hydrolase"/>
    <property type="match status" value="1"/>
</dbReference>
<dbReference type="Pfam" id="PF12146">
    <property type="entry name" value="Hydrolase_4"/>
    <property type="match status" value="1"/>
</dbReference>
<organism evidence="2 3">
    <name type="scientific">Neptunomonas japonica JAMM 1380</name>
    <dbReference type="NCBI Taxonomy" id="1441457"/>
    <lineage>
        <taxon>Bacteria</taxon>
        <taxon>Pseudomonadati</taxon>
        <taxon>Pseudomonadota</taxon>
        <taxon>Gammaproteobacteria</taxon>
        <taxon>Oceanospirillales</taxon>
        <taxon>Oceanospirillaceae</taxon>
        <taxon>Neptunomonas</taxon>
    </lineage>
</organism>
<evidence type="ECO:0000313" key="3">
    <source>
        <dbReference type="Proteomes" id="UP000595332"/>
    </source>
</evidence>
<dbReference type="AlphaFoldDB" id="A0A7R6PKS4"/>
<dbReference type="KEGG" id="njp:NEJAP_0329"/>
<name>A0A7R6PKS4_9GAMM</name>
<feature type="domain" description="Serine aminopeptidase S33" evidence="1">
    <location>
        <begin position="77"/>
        <end position="304"/>
    </location>
</feature>
<evidence type="ECO:0000259" key="1">
    <source>
        <dbReference type="Pfam" id="PF12146"/>
    </source>
</evidence>
<dbReference type="Proteomes" id="UP000595332">
    <property type="component" value="Chromosome"/>
</dbReference>
<dbReference type="PANTHER" id="PTHR11614">
    <property type="entry name" value="PHOSPHOLIPASE-RELATED"/>
    <property type="match status" value="1"/>
</dbReference>
<keyword evidence="3" id="KW-1185">Reference proteome</keyword>
<evidence type="ECO:0000313" key="2">
    <source>
        <dbReference type="EMBL" id="BBB28287.1"/>
    </source>
</evidence>
<accession>A0A7R6PKS4</accession>